<feature type="domain" description="Disease resistance protein winged helix" evidence="8">
    <location>
        <begin position="453"/>
        <end position="522"/>
    </location>
</feature>
<dbReference type="SUPFAM" id="SSF52540">
    <property type="entry name" value="P-loop containing nucleoside triphosphate hydrolases"/>
    <property type="match status" value="1"/>
</dbReference>
<dbReference type="InterPro" id="IPR042197">
    <property type="entry name" value="Apaf_helical"/>
</dbReference>
<keyword evidence="4" id="KW-0547">Nucleotide-binding</keyword>
<comment type="caution">
    <text evidence="10">The sequence shown here is derived from an EMBL/GenBank/DDBJ whole genome shotgun (WGS) entry which is preliminary data.</text>
</comment>
<proteinExistence type="inferred from homology"/>
<feature type="domain" description="NB-ARC" evidence="6">
    <location>
        <begin position="181"/>
        <end position="365"/>
    </location>
</feature>
<dbReference type="Pfam" id="PF18052">
    <property type="entry name" value="Rx_N"/>
    <property type="match status" value="1"/>
</dbReference>
<evidence type="ECO:0000259" key="7">
    <source>
        <dbReference type="Pfam" id="PF18052"/>
    </source>
</evidence>
<dbReference type="SUPFAM" id="SSF52058">
    <property type="entry name" value="L domain-like"/>
    <property type="match status" value="1"/>
</dbReference>
<evidence type="ECO:0000313" key="11">
    <source>
        <dbReference type="Proteomes" id="UP000797356"/>
    </source>
</evidence>
<keyword evidence="11" id="KW-1185">Reference proteome</keyword>
<dbReference type="Pfam" id="PF00931">
    <property type="entry name" value="NB-ARC"/>
    <property type="match status" value="1"/>
</dbReference>
<dbReference type="Gene3D" id="1.20.5.4130">
    <property type="match status" value="1"/>
</dbReference>
<organism evidence="10 11">
    <name type="scientific">Cocos nucifera</name>
    <name type="common">Coconut palm</name>
    <dbReference type="NCBI Taxonomy" id="13894"/>
    <lineage>
        <taxon>Eukaryota</taxon>
        <taxon>Viridiplantae</taxon>
        <taxon>Streptophyta</taxon>
        <taxon>Embryophyta</taxon>
        <taxon>Tracheophyta</taxon>
        <taxon>Spermatophyta</taxon>
        <taxon>Magnoliopsida</taxon>
        <taxon>Liliopsida</taxon>
        <taxon>Arecaceae</taxon>
        <taxon>Arecoideae</taxon>
        <taxon>Cocoseae</taxon>
        <taxon>Attaleinae</taxon>
        <taxon>Cocos</taxon>
    </lineage>
</organism>
<dbReference type="OrthoDB" id="598235at2759"/>
<dbReference type="PANTHER" id="PTHR23155">
    <property type="entry name" value="DISEASE RESISTANCE PROTEIN RP"/>
    <property type="match status" value="1"/>
</dbReference>
<dbReference type="Gene3D" id="1.10.8.430">
    <property type="entry name" value="Helical domain of apoptotic protease-activating factors"/>
    <property type="match status" value="1"/>
</dbReference>
<dbReference type="FunFam" id="3.40.50.300:FF:001091">
    <property type="entry name" value="Probable disease resistance protein At1g61300"/>
    <property type="match status" value="1"/>
</dbReference>
<dbReference type="InterPro" id="IPR032675">
    <property type="entry name" value="LRR_dom_sf"/>
</dbReference>
<dbReference type="InterPro" id="IPR038005">
    <property type="entry name" value="RX-like_CC"/>
</dbReference>
<dbReference type="Gene3D" id="3.40.50.300">
    <property type="entry name" value="P-loop containing nucleotide triphosphate hydrolases"/>
    <property type="match status" value="1"/>
</dbReference>
<evidence type="ECO:0000259" key="6">
    <source>
        <dbReference type="Pfam" id="PF00931"/>
    </source>
</evidence>
<dbReference type="InterPro" id="IPR044974">
    <property type="entry name" value="Disease_R_plants"/>
</dbReference>
<feature type="domain" description="Disease resistance R13L4/SHOC-2-like LRR" evidence="9">
    <location>
        <begin position="591"/>
        <end position="903"/>
    </location>
</feature>
<dbReference type="PANTHER" id="PTHR23155:SF1232">
    <property type="entry name" value="OS09G0270700 PROTEIN"/>
    <property type="match status" value="1"/>
</dbReference>
<dbReference type="GO" id="GO:0043531">
    <property type="term" value="F:ADP binding"/>
    <property type="evidence" value="ECO:0007669"/>
    <property type="project" value="InterPro"/>
</dbReference>
<dbReference type="PRINTS" id="PR00364">
    <property type="entry name" value="DISEASERSIST"/>
</dbReference>
<gene>
    <name evidence="10" type="ORF">COCNU_03G001960</name>
</gene>
<name>A0A8K0MXT5_COCNU</name>
<keyword evidence="5" id="KW-0611">Plant defense</keyword>
<evidence type="ECO:0000259" key="8">
    <source>
        <dbReference type="Pfam" id="PF23559"/>
    </source>
</evidence>
<comment type="similarity">
    <text evidence="1">Belongs to the disease resistance NB-LRR family.</text>
</comment>
<dbReference type="AlphaFoldDB" id="A0A8K0MXT5"/>
<dbReference type="InterPro" id="IPR002182">
    <property type="entry name" value="NB-ARC"/>
</dbReference>
<evidence type="ECO:0000256" key="4">
    <source>
        <dbReference type="ARBA" id="ARBA00022741"/>
    </source>
</evidence>
<evidence type="ECO:0000256" key="2">
    <source>
        <dbReference type="ARBA" id="ARBA00022614"/>
    </source>
</evidence>
<dbReference type="EMBL" id="CM017874">
    <property type="protein sequence ID" value="KAG1334077.1"/>
    <property type="molecule type" value="Genomic_DNA"/>
</dbReference>
<protein>
    <submittedName>
        <fullName evidence="10">Disease resistance protein RPM1-like</fullName>
    </submittedName>
</protein>
<dbReference type="GO" id="GO:0009626">
    <property type="term" value="P:plant-type hypersensitive response"/>
    <property type="evidence" value="ECO:0007669"/>
    <property type="project" value="UniProtKB-ARBA"/>
</dbReference>
<dbReference type="GO" id="GO:0002758">
    <property type="term" value="P:innate immune response-activating signaling pathway"/>
    <property type="evidence" value="ECO:0007669"/>
    <property type="project" value="UniProtKB-ARBA"/>
</dbReference>
<evidence type="ECO:0000256" key="1">
    <source>
        <dbReference type="ARBA" id="ARBA00008894"/>
    </source>
</evidence>
<dbReference type="Proteomes" id="UP000797356">
    <property type="component" value="Chromosome 3"/>
</dbReference>
<dbReference type="GO" id="GO:0042742">
    <property type="term" value="P:defense response to bacterium"/>
    <property type="evidence" value="ECO:0007669"/>
    <property type="project" value="UniProtKB-ARBA"/>
</dbReference>
<dbReference type="FunFam" id="1.10.8.430:FF:000003">
    <property type="entry name" value="Probable disease resistance protein At5g66910"/>
    <property type="match status" value="1"/>
</dbReference>
<evidence type="ECO:0000259" key="9">
    <source>
        <dbReference type="Pfam" id="PF23598"/>
    </source>
</evidence>
<reference evidence="10" key="1">
    <citation type="journal article" date="2017" name="Gigascience">
        <title>The genome draft of coconut (Cocos nucifera).</title>
        <authorList>
            <person name="Xiao Y."/>
            <person name="Xu P."/>
            <person name="Fan H."/>
            <person name="Baudouin L."/>
            <person name="Xia W."/>
            <person name="Bocs S."/>
            <person name="Xu J."/>
            <person name="Li Q."/>
            <person name="Guo A."/>
            <person name="Zhou L."/>
            <person name="Li J."/>
            <person name="Wu Y."/>
            <person name="Ma Z."/>
            <person name="Armero A."/>
            <person name="Issali A.E."/>
            <person name="Liu N."/>
            <person name="Peng M."/>
            <person name="Yang Y."/>
        </authorList>
    </citation>
    <scope>NUCLEOTIDE SEQUENCE</scope>
    <source>
        <tissue evidence="10">Spear leaf of Hainan Tall coconut</tissue>
    </source>
</reference>
<evidence type="ECO:0000256" key="3">
    <source>
        <dbReference type="ARBA" id="ARBA00022737"/>
    </source>
</evidence>
<sequence length="948" mass="108832">MADAAVLLAIEKICVALGREVWKLAGSRFENEISLLTQVPSAMSRIKSEFLVMQAYLHEIEIQTDRNQALEAWVKRVRELAYVVEDIMDDYCSLIAQEQSNRLGGHLKKIFKGSQNLVAWHRIANQLKEVETDLVHLFQMKERWIKMTGEISSSSNYASQKHQNLAMSPRFIEEDELVGIDQNKRTLTGWLTGDDPATSIVSVWGMGGLGKTTLVTNVYNSVKEMFECHAWITISQTYAVDDLLRRMIKELYRSAEKIPPLKKKENVEKIPDNIRRMDHQSLAGTVRRFLEQKKYLIILDDVWDPKAFDNIGEALIVDNKGSRIIITTRSGEVASLAHDSRKLQLEVLQRSDAWDLFCKRAFSKDKRKECPEELKDLGENIVSKCDGLPLAIVSLGSIMSLREKTRSEWQKIVDQLTWELHNNPSLDKMKLALNLSYNHQPGYLKNCFLHCSMFPKDHVLQRKRLIRLWVAEGLVEERGSRTMEEVAEDYLEELINRCMLQVVKRNRFGRIKYWRMNDVVREWAVSLSERENFSTVLQSPQVAVKTADKTRRLSVHGCNNKFEMSAGLPRLRTFIAFDLSGSLALATSLPMLCSNSGYLTVLDLQGIPIERVPDEIGDLFNLRFLGLRETRVKVLPKSLGKLCNLRTLDLMDSEIEKLPYTIRNLNKLRHLFAEKILDPSFSIINNCRGVQAPKGLWNLKDLHTLQAVEANTESVGLLGNLTQLRSFRIWNVRGIHCEKLCASLSKMRYLSKLSLKASDENEILQLRDWEILPQHLLKLRLDGRLAEGGVVLSSFNTLRDSLRELYLGWSGLEEDPLECLSKLPNLVYLTLHKAYNGHKLLFCAGWFPELKQLSLIDMHQLDQVRMEDGTMAGLEILVLNGLIALTDIPQGIEYLKSLKELYLKELHPEFKSRFDESDDRTKIRRIPNPYYVSRSEGQTTYERLCPST</sequence>
<accession>A0A8K0MXT5</accession>
<evidence type="ECO:0000313" key="10">
    <source>
        <dbReference type="EMBL" id="KAG1334077.1"/>
    </source>
</evidence>
<dbReference type="Gene3D" id="1.10.10.10">
    <property type="entry name" value="Winged helix-like DNA-binding domain superfamily/Winged helix DNA-binding domain"/>
    <property type="match status" value="1"/>
</dbReference>
<reference evidence="10" key="2">
    <citation type="submission" date="2019-07" db="EMBL/GenBank/DDBJ databases">
        <authorList>
            <person name="Yang Y."/>
            <person name="Bocs S."/>
            <person name="Baudouin L."/>
        </authorList>
    </citation>
    <scope>NUCLEOTIDE SEQUENCE</scope>
    <source>
        <tissue evidence="10">Spear leaf of Hainan Tall coconut</tissue>
    </source>
</reference>
<dbReference type="Pfam" id="PF23598">
    <property type="entry name" value="LRR_14"/>
    <property type="match status" value="1"/>
</dbReference>
<feature type="domain" description="Disease resistance N-terminal" evidence="7">
    <location>
        <begin position="26"/>
        <end position="100"/>
    </location>
</feature>
<dbReference type="InterPro" id="IPR055414">
    <property type="entry name" value="LRR_R13L4/SHOC2-like"/>
</dbReference>
<dbReference type="Gene3D" id="3.80.10.10">
    <property type="entry name" value="Ribonuclease Inhibitor"/>
    <property type="match status" value="1"/>
</dbReference>
<dbReference type="InterPro" id="IPR058922">
    <property type="entry name" value="WHD_DRP"/>
</dbReference>
<evidence type="ECO:0000256" key="5">
    <source>
        <dbReference type="ARBA" id="ARBA00022821"/>
    </source>
</evidence>
<dbReference type="InterPro" id="IPR036388">
    <property type="entry name" value="WH-like_DNA-bd_sf"/>
</dbReference>
<dbReference type="Pfam" id="PF23559">
    <property type="entry name" value="WHD_DRP"/>
    <property type="match status" value="1"/>
</dbReference>
<dbReference type="FunFam" id="1.10.10.10:FF:000322">
    <property type="entry name" value="Probable disease resistance protein At1g63360"/>
    <property type="match status" value="1"/>
</dbReference>
<keyword evidence="2" id="KW-0433">Leucine-rich repeat</keyword>
<dbReference type="InterPro" id="IPR041118">
    <property type="entry name" value="Rx_N"/>
</dbReference>
<dbReference type="CDD" id="cd14798">
    <property type="entry name" value="RX-CC_like"/>
    <property type="match status" value="1"/>
</dbReference>
<dbReference type="InterPro" id="IPR027417">
    <property type="entry name" value="P-loop_NTPase"/>
</dbReference>
<keyword evidence="3" id="KW-0677">Repeat</keyword>